<feature type="compositionally biased region" description="Polar residues" evidence="1">
    <location>
        <begin position="463"/>
        <end position="474"/>
    </location>
</feature>
<sequence>TPHYLPKVREFVLVKPHHVIAPGSSKNISKELYASNDMAHNYYLEEAKKKTQDKKRNLKPKEMPSARTHHTPNTCIPKPRSNNQTSRKFPTSKSSEEMLKAVQKVDHSRNPSLFLDSNTLWVLTRKTFTSSTTKVDYEPPNGSNEDITNPYECDQTLNVSADVVAPTAVDLADLPVSTSIDQDAPSTSIQLTQDQEHSPIISQGDKYASSNFCDIPLTKSYIPKVSETPDISLTIANFYKPIEDLCIYEGRVVDQLYYTSHHIDRCFSNVRLNCLYKISELIVPRFILDFYSQVTLQREESGHILISFMIQTNSSLFLSYNLAKFSKFPTMVKPFERVDLNRTIKNKFVTLTPNQVLTKKVREDLKRWEKLIRENVFSLGAHHSYGMFLTRLFRYVMEHYPHLDNGIYNIVDRFMHPLALKQTRKPRSDRGMPKARQSVSSSTHHYGSSSRHEDDDKDDGTFRASSPSPTTFLNSHSSLNYQKYDIPTFSQQDNDLLFERQTNLLNQMQKMHEEFRGGFKSFGKALKGVFSKKKK</sequence>
<feature type="region of interest" description="Disordered" evidence="1">
    <location>
        <begin position="49"/>
        <end position="94"/>
    </location>
</feature>
<dbReference type="EMBL" id="BKCJ010002542">
    <property type="protein sequence ID" value="GEU49273.1"/>
    <property type="molecule type" value="Genomic_DNA"/>
</dbReference>
<gene>
    <name evidence="2" type="ORF">Tci_021251</name>
</gene>
<comment type="caution">
    <text evidence="2">The sequence shown here is derived from an EMBL/GenBank/DDBJ whole genome shotgun (WGS) entry which is preliminary data.</text>
</comment>
<dbReference type="AlphaFoldDB" id="A0A6L2KIG9"/>
<organism evidence="2">
    <name type="scientific">Tanacetum cinerariifolium</name>
    <name type="common">Dalmatian daisy</name>
    <name type="synonym">Chrysanthemum cinerariifolium</name>
    <dbReference type="NCBI Taxonomy" id="118510"/>
    <lineage>
        <taxon>Eukaryota</taxon>
        <taxon>Viridiplantae</taxon>
        <taxon>Streptophyta</taxon>
        <taxon>Embryophyta</taxon>
        <taxon>Tracheophyta</taxon>
        <taxon>Spermatophyta</taxon>
        <taxon>Magnoliopsida</taxon>
        <taxon>eudicotyledons</taxon>
        <taxon>Gunneridae</taxon>
        <taxon>Pentapetalae</taxon>
        <taxon>asterids</taxon>
        <taxon>campanulids</taxon>
        <taxon>Asterales</taxon>
        <taxon>Asteraceae</taxon>
        <taxon>Asteroideae</taxon>
        <taxon>Anthemideae</taxon>
        <taxon>Anthemidinae</taxon>
        <taxon>Tanacetum</taxon>
    </lineage>
</organism>
<evidence type="ECO:0000313" key="2">
    <source>
        <dbReference type="EMBL" id="GEU49273.1"/>
    </source>
</evidence>
<protein>
    <recommendedName>
        <fullName evidence="3">Ribosomal protein L7Ae/L30e/S12e/Gadd45</fullName>
    </recommendedName>
</protein>
<reference evidence="2" key="1">
    <citation type="journal article" date="2019" name="Sci. Rep.">
        <title>Draft genome of Tanacetum cinerariifolium, the natural source of mosquito coil.</title>
        <authorList>
            <person name="Yamashiro T."/>
            <person name="Shiraishi A."/>
            <person name="Satake H."/>
            <person name="Nakayama K."/>
        </authorList>
    </citation>
    <scope>NUCLEOTIDE SEQUENCE</scope>
</reference>
<evidence type="ECO:0008006" key="3">
    <source>
        <dbReference type="Google" id="ProtNLM"/>
    </source>
</evidence>
<feature type="non-terminal residue" evidence="2">
    <location>
        <position position="1"/>
    </location>
</feature>
<evidence type="ECO:0000256" key="1">
    <source>
        <dbReference type="SAM" id="MobiDB-lite"/>
    </source>
</evidence>
<proteinExistence type="predicted"/>
<feature type="compositionally biased region" description="Polar residues" evidence="1">
    <location>
        <begin position="80"/>
        <end position="93"/>
    </location>
</feature>
<accession>A0A6L2KIG9</accession>
<name>A0A6L2KIG9_TANCI</name>
<feature type="region of interest" description="Disordered" evidence="1">
    <location>
        <begin position="422"/>
        <end position="474"/>
    </location>
</feature>
<feature type="compositionally biased region" description="Low complexity" evidence="1">
    <location>
        <begin position="438"/>
        <end position="449"/>
    </location>
</feature>